<accession>A0ABM6F508</accession>
<comment type="cofactor">
    <cofactor evidence="1">
        <name>Fe(2+)</name>
        <dbReference type="ChEBI" id="CHEBI:29033"/>
    </cofactor>
</comment>
<proteinExistence type="inferred from homology"/>
<protein>
    <submittedName>
        <fullName evidence="6">Carotenoid oxygenase</fullName>
    </submittedName>
</protein>
<evidence type="ECO:0000256" key="5">
    <source>
        <dbReference type="ARBA" id="ARBA00023004"/>
    </source>
</evidence>
<sequence>MTTFDLNAGAVAPVAHEMELTALRVTGTVPDDLDGVLVRNGPNPLSGRFEGDGVLSWWPEAAMLHGIAFERGRVGGYRNRWLRTQRWARAHAPESMSTWPDTNPNVNVIRHAGETLALAEGGAPLAITSTLDTLGPARRHPGIATGMTAHPKIDPRTGELVTFRADWKAPFLRYGVSDARGEPTVDVEIALPAPSMMHDIAITETYSILLDLNVGYDFAMLARGHRMPLRWHHERGSRLGVIPRHGGEVRWFEIAPCFIQHVVNAYDADETTIVLDAVRYPWFLRLTADGGAFEDNPVGVLWRYRIDLKSGTVEETQVGEDGIELPRINEQWTGRPYRYGYAAEQPTPVELRGIVRYDWHRGTLERYAVPRGDQNSEPVFVPRRTATAEDDGWLLCCVYRRATDTSDVIVLNACDLAAGPVATVHLPTRIPAGFHGAWLANQGRSVA</sequence>
<dbReference type="RefSeq" id="WP_071069598.1">
    <property type="nucleotide sequence ID" value="NZ_CP017754.1"/>
</dbReference>
<comment type="similarity">
    <text evidence="2">Belongs to the carotenoid oxygenase family.</text>
</comment>
<dbReference type="PANTHER" id="PTHR10543">
    <property type="entry name" value="BETA-CAROTENE DIOXYGENASE"/>
    <property type="match status" value="1"/>
</dbReference>
<reference evidence="6 7" key="1">
    <citation type="submission" date="2016-10" db="EMBL/GenBank/DDBJ databases">
        <title>Complete genome sequences of three Cupriavidus strains isolated from various Malaysian environments.</title>
        <authorList>
            <person name="Abdullah A.A.-A."/>
            <person name="Shafie N.A.H."/>
            <person name="Lau N.S."/>
        </authorList>
    </citation>
    <scope>NUCLEOTIDE SEQUENCE [LARGE SCALE GENOMIC DNA]</scope>
    <source>
        <strain evidence="6 7">USMAA1020</strain>
    </source>
</reference>
<evidence type="ECO:0000256" key="3">
    <source>
        <dbReference type="ARBA" id="ARBA00022723"/>
    </source>
</evidence>
<evidence type="ECO:0000256" key="1">
    <source>
        <dbReference type="ARBA" id="ARBA00001954"/>
    </source>
</evidence>
<dbReference type="Proteomes" id="UP000177515">
    <property type="component" value="Chromosome 1"/>
</dbReference>
<gene>
    <name evidence="6" type="ORF">BKK80_12180</name>
</gene>
<keyword evidence="7" id="KW-1185">Reference proteome</keyword>
<keyword evidence="3" id="KW-0479">Metal-binding</keyword>
<keyword evidence="5" id="KW-0408">Iron</keyword>
<evidence type="ECO:0000256" key="4">
    <source>
        <dbReference type="ARBA" id="ARBA00023002"/>
    </source>
</evidence>
<dbReference type="InterPro" id="IPR004294">
    <property type="entry name" value="Carotenoid_Oase"/>
</dbReference>
<dbReference type="PANTHER" id="PTHR10543:SF89">
    <property type="entry name" value="CAROTENOID 9,10(9',10')-CLEAVAGE DIOXYGENASE 1"/>
    <property type="match status" value="1"/>
</dbReference>
<evidence type="ECO:0000313" key="6">
    <source>
        <dbReference type="EMBL" id="AOZ06492.1"/>
    </source>
</evidence>
<dbReference type="Pfam" id="PF03055">
    <property type="entry name" value="RPE65"/>
    <property type="match status" value="1"/>
</dbReference>
<name>A0ABM6F508_9BURK</name>
<dbReference type="EMBL" id="CP017754">
    <property type="protein sequence ID" value="AOZ06492.1"/>
    <property type="molecule type" value="Genomic_DNA"/>
</dbReference>
<evidence type="ECO:0000256" key="2">
    <source>
        <dbReference type="ARBA" id="ARBA00006787"/>
    </source>
</evidence>
<evidence type="ECO:0000313" key="7">
    <source>
        <dbReference type="Proteomes" id="UP000177515"/>
    </source>
</evidence>
<organism evidence="6 7">
    <name type="scientific">Cupriavidus malaysiensis</name>
    <dbReference type="NCBI Taxonomy" id="367825"/>
    <lineage>
        <taxon>Bacteria</taxon>
        <taxon>Pseudomonadati</taxon>
        <taxon>Pseudomonadota</taxon>
        <taxon>Betaproteobacteria</taxon>
        <taxon>Burkholderiales</taxon>
        <taxon>Burkholderiaceae</taxon>
        <taxon>Cupriavidus</taxon>
    </lineage>
</organism>
<keyword evidence="4" id="KW-0560">Oxidoreductase</keyword>